<dbReference type="AlphaFoldDB" id="A0A2V2ZVS9"/>
<evidence type="ECO:0000313" key="2">
    <source>
        <dbReference type="Proteomes" id="UP000247150"/>
    </source>
</evidence>
<name>A0A2V2ZVS9_9BACI</name>
<evidence type="ECO:0000313" key="1">
    <source>
        <dbReference type="EMBL" id="PWW26583.1"/>
    </source>
</evidence>
<protein>
    <submittedName>
        <fullName evidence="1">Uncharacterized protein</fullName>
    </submittedName>
</protein>
<organism evidence="1 2">
    <name type="scientific">Cytobacillus oceanisediminis</name>
    <dbReference type="NCBI Taxonomy" id="665099"/>
    <lineage>
        <taxon>Bacteria</taxon>
        <taxon>Bacillati</taxon>
        <taxon>Bacillota</taxon>
        <taxon>Bacilli</taxon>
        <taxon>Bacillales</taxon>
        <taxon>Bacillaceae</taxon>
        <taxon>Cytobacillus</taxon>
    </lineage>
</organism>
<reference evidence="1 2" key="1">
    <citation type="submission" date="2018-05" db="EMBL/GenBank/DDBJ databases">
        <title>Freshwater and sediment microbial communities from various areas in North America, analyzing microbe dynamics in response to fracking.</title>
        <authorList>
            <person name="Lamendella R."/>
        </authorList>
    </citation>
    <scope>NUCLEOTIDE SEQUENCE [LARGE SCALE GENOMIC DNA]</scope>
    <source>
        <strain evidence="1 2">15_TX</strain>
    </source>
</reference>
<proteinExistence type="predicted"/>
<dbReference type="Proteomes" id="UP000247150">
    <property type="component" value="Unassembled WGS sequence"/>
</dbReference>
<gene>
    <name evidence="1" type="ORF">DFO73_110156</name>
</gene>
<dbReference type="EMBL" id="QGTW01000010">
    <property type="protein sequence ID" value="PWW26583.1"/>
    <property type="molecule type" value="Genomic_DNA"/>
</dbReference>
<sequence length="242" mass="28381">MTFAVCKTCVNLILPSHLDTRWTSKYDRKRCMEMNTLNWIRSDVYEEMEQAAKGKLRMIPGLWIDGKTYWMENGFKELFPEENISVHVKRDNVHSKISFFRSYITNHDDKPRNVKLLIQHKHEYSSREHFSFISPAENVIFHMADSKVFLVNGQLNGKKMAECSIQPYWNLYSDQIWKCRNKGILRYHPMVKGNAISIFVFNVGFEGKGTVEAESWIVSGDSKSELLRYNQLLLKKRTSISI</sequence>
<comment type="caution">
    <text evidence="1">The sequence shown here is derived from an EMBL/GenBank/DDBJ whole genome shotgun (WGS) entry which is preliminary data.</text>
</comment>
<accession>A0A2V2ZVS9</accession>